<evidence type="ECO:0000256" key="2">
    <source>
        <dbReference type="ARBA" id="ARBA00022741"/>
    </source>
</evidence>
<protein>
    <recommendedName>
        <fullName evidence="9">DNA 3'-5' helicase</fullName>
        <ecNumber evidence="9">5.6.2.4</ecNumber>
    </recommendedName>
</protein>
<dbReference type="PANTHER" id="PTHR11070:SF2">
    <property type="entry name" value="ATP-DEPENDENT DNA HELICASE SRS2"/>
    <property type="match status" value="1"/>
</dbReference>
<gene>
    <name evidence="13" type="ORF">RUMCAL_00297</name>
</gene>
<dbReference type="InterPro" id="IPR000212">
    <property type="entry name" value="DNA_helicase_UvrD/REP"/>
</dbReference>
<evidence type="ECO:0000256" key="5">
    <source>
        <dbReference type="ARBA" id="ARBA00022840"/>
    </source>
</evidence>
<comment type="similarity">
    <text evidence="1">Belongs to the helicase family. UvrD subfamily.</text>
</comment>
<dbReference type="Gene3D" id="1.10.10.160">
    <property type="match status" value="1"/>
</dbReference>
<evidence type="ECO:0000259" key="12">
    <source>
        <dbReference type="PROSITE" id="PS51198"/>
    </source>
</evidence>
<dbReference type="InterPro" id="IPR027417">
    <property type="entry name" value="P-loop_NTPase"/>
</dbReference>
<proteinExistence type="inferred from homology"/>
<organism evidence="13 14">
    <name type="scientific">Ruminococcus callidus ATCC 27760</name>
    <dbReference type="NCBI Taxonomy" id="411473"/>
    <lineage>
        <taxon>Bacteria</taxon>
        <taxon>Bacillati</taxon>
        <taxon>Bacillota</taxon>
        <taxon>Clostridia</taxon>
        <taxon>Eubacteriales</taxon>
        <taxon>Oscillospiraceae</taxon>
        <taxon>Ruminococcus</taxon>
    </lineage>
</organism>
<keyword evidence="4 11" id="KW-0347">Helicase</keyword>
<dbReference type="EMBL" id="AWVF01000031">
    <property type="protein sequence ID" value="ERJ97225.1"/>
    <property type="molecule type" value="Genomic_DNA"/>
</dbReference>
<comment type="catalytic activity">
    <reaction evidence="10">
        <text>ATP + H2O = ADP + phosphate + H(+)</text>
        <dbReference type="Rhea" id="RHEA:13065"/>
        <dbReference type="ChEBI" id="CHEBI:15377"/>
        <dbReference type="ChEBI" id="CHEBI:15378"/>
        <dbReference type="ChEBI" id="CHEBI:30616"/>
        <dbReference type="ChEBI" id="CHEBI:43474"/>
        <dbReference type="ChEBI" id="CHEBI:456216"/>
        <dbReference type="EC" id="5.6.2.4"/>
    </reaction>
</comment>
<dbReference type="STRING" id="411473.RUMCAL_00297"/>
<evidence type="ECO:0000256" key="7">
    <source>
        <dbReference type="ARBA" id="ARBA00023235"/>
    </source>
</evidence>
<dbReference type="Proteomes" id="UP000016662">
    <property type="component" value="Unassembled WGS sequence"/>
</dbReference>
<dbReference type="RefSeq" id="WP_021681902.1">
    <property type="nucleotide sequence ID" value="NZ_KI260389.1"/>
</dbReference>
<dbReference type="PROSITE" id="PS51198">
    <property type="entry name" value="UVRD_HELICASE_ATP_BIND"/>
    <property type="match status" value="1"/>
</dbReference>
<evidence type="ECO:0000256" key="9">
    <source>
        <dbReference type="ARBA" id="ARBA00034808"/>
    </source>
</evidence>
<name>U2KYN9_9FIRM</name>
<evidence type="ECO:0000313" key="14">
    <source>
        <dbReference type="Proteomes" id="UP000016662"/>
    </source>
</evidence>
<evidence type="ECO:0000256" key="11">
    <source>
        <dbReference type="PROSITE-ProRule" id="PRU00560"/>
    </source>
</evidence>
<evidence type="ECO:0000256" key="3">
    <source>
        <dbReference type="ARBA" id="ARBA00022801"/>
    </source>
</evidence>
<dbReference type="GO" id="GO:0005524">
    <property type="term" value="F:ATP binding"/>
    <property type="evidence" value="ECO:0007669"/>
    <property type="project" value="UniProtKB-UniRule"/>
</dbReference>
<keyword evidence="6" id="KW-0238">DNA-binding</keyword>
<dbReference type="SUPFAM" id="SSF52540">
    <property type="entry name" value="P-loop containing nucleoside triphosphate hydrolases"/>
    <property type="match status" value="1"/>
</dbReference>
<dbReference type="InterPro" id="IPR013986">
    <property type="entry name" value="DExx_box_DNA_helicase_dom_sf"/>
</dbReference>
<dbReference type="EC" id="5.6.2.4" evidence="9"/>
<dbReference type="HOGENOM" id="CLU_034932_0_0_9"/>
<dbReference type="InterPro" id="IPR014016">
    <property type="entry name" value="UvrD-like_ATP-bd"/>
</dbReference>
<keyword evidence="7" id="KW-0413">Isomerase</keyword>
<accession>U2KYN9</accession>
<dbReference type="PANTHER" id="PTHR11070">
    <property type="entry name" value="UVRD / RECB / PCRA DNA HELICASE FAMILY MEMBER"/>
    <property type="match status" value="1"/>
</dbReference>
<keyword evidence="5 11" id="KW-0067">ATP-binding</keyword>
<evidence type="ECO:0000313" key="13">
    <source>
        <dbReference type="EMBL" id="ERJ97225.1"/>
    </source>
</evidence>
<dbReference type="eggNOG" id="COG0210">
    <property type="taxonomic scope" value="Bacteria"/>
</dbReference>
<dbReference type="AlphaFoldDB" id="U2KYN9"/>
<comment type="caution">
    <text evidence="13">The sequence shown here is derived from an EMBL/GenBank/DDBJ whole genome shotgun (WGS) entry which is preliminary data.</text>
</comment>
<sequence length="532" mass="60629">MLNKEQQHVVDSNAKQILVLAGAGTGKTTVLISRVARLVASGVKPTSILGLTFTNAAASEMRERYKRICKTTDTPMFCTFHAFCYSLIIQDTAVRNAIGYKGIPDIAKDADLKRIEMSVKAQCGVKLSHDALMRNTEPASLKGAMQYRVFRKQYEKKLKQENLITFDIMCYEVGKLFVDNIPCIRQYKDTYKYIFVDEFQDTDQKQWDFVSSFADANLLVVGDAKQNLYSFRGSTSAIIKQLSQDSNWKTIKLSQNYRSTSQICDFSNKIHNWGDSPYNLVIHSDRPGCDVVMYHRSYDGGILTDKELKVIQDSIHAGETAAVLCRSNAEVKNVINSFELNQIPYITKQVDKMSDKEHILLSAIRSEHLIPWLSGNLTASEYTEYIRMCTLIPKYRDDEMKFSEVYYKRFSEEFDTIYAIRKILNSECFTNGKVIAICNILKIRTPKDVALEQINSDEVILKCIEYLKSSTAQVKAPIYIGTIHSVKGLEYDVVHLLGVGSKSFNLKDEEQHNIYYVGCTRAKSKLYVWKSM</sequence>
<dbReference type="OrthoDB" id="9810135at2"/>
<dbReference type="Gene3D" id="3.40.50.300">
    <property type="entry name" value="P-loop containing nucleotide triphosphate hydrolases"/>
    <property type="match status" value="3"/>
</dbReference>
<dbReference type="Pfam" id="PF00580">
    <property type="entry name" value="UvrD-helicase"/>
    <property type="match status" value="1"/>
</dbReference>
<dbReference type="GO" id="GO:0016887">
    <property type="term" value="F:ATP hydrolysis activity"/>
    <property type="evidence" value="ECO:0007669"/>
    <property type="project" value="RHEA"/>
</dbReference>
<evidence type="ECO:0000256" key="6">
    <source>
        <dbReference type="ARBA" id="ARBA00023125"/>
    </source>
</evidence>
<dbReference type="GO" id="GO:0000725">
    <property type="term" value="P:recombinational repair"/>
    <property type="evidence" value="ECO:0007669"/>
    <property type="project" value="TreeGrafter"/>
</dbReference>
<evidence type="ECO:0000256" key="8">
    <source>
        <dbReference type="ARBA" id="ARBA00034617"/>
    </source>
</evidence>
<evidence type="ECO:0000256" key="1">
    <source>
        <dbReference type="ARBA" id="ARBA00009922"/>
    </source>
</evidence>
<dbReference type="CDD" id="cd17932">
    <property type="entry name" value="DEXQc_UvrD"/>
    <property type="match status" value="1"/>
</dbReference>
<evidence type="ECO:0000256" key="10">
    <source>
        <dbReference type="ARBA" id="ARBA00048988"/>
    </source>
</evidence>
<feature type="binding site" evidence="11">
    <location>
        <begin position="21"/>
        <end position="28"/>
    </location>
    <ligand>
        <name>ATP</name>
        <dbReference type="ChEBI" id="CHEBI:30616"/>
    </ligand>
</feature>
<dbReference type="GO" id="GO:0043138">
    <property type="term" value="F:3'-5' DNA helicase activity"/>
    <property type="evidence" value="ECO:0007669"/>
    <property type="project" value="UniProtKB-EC"/>
</dbReference>
<keyword evidence="3 11" id="KW-0378">Hydrolase</keyword>
<dbReference type="GO" id="GO:0003677">
    <property type="term" value="F:DNA binding"/>
    <property type="evidence" value="ECO:0007669"/>
    <property type="project" value="UniProtKB-KW"/>
</dbReference>
<reference evidence="13 14" key="1">
    <citation type="submission" date="2013-07" db="EMBL/GenBank/DDBJ databases">
        <authorList>
            <person name="Weinstock G."/>
            <person name="Sodergren E."/>
            <person name="Wylie T."/>
            <person name="Fulton L."/>
            <person name="Fulton R."/>
            <person name="Fronick C."/>
            <person name="O'Laughlin M."/>
            <person name="Godfrey J."/>
            <person name="Miner T."/>
            <person name="Herter B."/>
            <person name="Appelbaum E."/>
            <person name="Cordes M."/>
            <person name="Lek S."/>
            <person name="Wollam A."/>
            <person name="Pepin K.H."/>
            <person name="Palsikar V.B."/>
            <person name="Mitreva M."/>
            <person name="Wilson R.K."/>
        </authorList>
    </citation>
    <scope>NUCLEOTIDE SEQUENCE [LARGE SCALE GENOMIC DNA]</scope>
    <source>
        <strain evidence="13 14">ATCC 27760</strain>
    </source>
</reference>
<dbReference type="Pfam" id="PF13361">
    <property type="entry name" value="UvrD_C"/>
    <property type="match status" value="2"/>
</dbReference>
<evidence type="ECO:0000256" key="4">
    <source>
        <dbReference type="ARBA" id="ARBA00022806"/>
    </source>
</evidence>
<dbReference type="PATRIC" id="fig|411473.3.peg.237"/>
<dbReference type="InterPro" id="IPR014017">
    <property type="entry name" value="DNA_helicase_UvrD-like_C"/>
</dbReference>
<keyword evidence="14" id="KW-1185">Reference proteome</keyword>
<keyword evidence="2 11" id="KW-0547">Nucleotide-binding</keyword>
<comment type="catalytic activity">
    <reaction evidence="8">
        <text>Couples ATP hydrolysis with the unwinding of duplex DNA by translocating in the 3'-5' direction.</text>
        <dbReference type="EC" id="5.6.2.4"/>
    </reaction>
</comment>
<feature type="domain" description="UvrD-like helicase ATP-binding" evidence="12">
    <location>
        <begin position="1"/>
        <end position="260"/>
    </location>
</feature>